<sequence length="44" mass="5446">MHAYNYEITIFRLIYCIFSNDFLIFPRFQTIEDDYEGKVFLVLF</sequence>
<evidence type="ECO:0000313" key="1">
    <source>
        <dbReference type="EMBL" id="AOC95193.1"/>
    </source>
</evidence>
<dbReference type="Proteomes" id="UP000199307">
    <property type="component" value="Unassembled WGS sequence"/>
</dbReference>
<reference evidence="2 4" key="2">
    <citation type="submission" date="2016-10" db="EMBL/GenBank/DDBJ databases">
        <authorList>
            <person name="Varghese N."/>
            <person name="Submissions S."/>
        </authorList>
    </citation>
    <scope>NUCLEOTIDE SEQUENCE [LARGE SCALE GENOMIC DNA]</scope>
    <source>
        <strain evidence="2 4">CGMCC 1.6859</strain>
    </source>
</reference>
<evidence type="ECO:0000313" key="2">
    <source>
        <dbReference type="EMBL" id="SCY83477.1"/>
    </source>
</evidence>
<proteinExistence type="predicted"/>
<protein>
    <submittedName>
        <fullName evidence="1">Uncharacterized protein</fullName>
    </submittedName>
</protein>
<evidence type="ECO:0000313" key="3">
    <source>
        <dbReference type="Proteomes" id="UP000093276"/>
    </source>
</evidence>
<dbReference type="KEGG" id="fjg:BB050_02077"/>
<dbReference type="AlphaFoldDB" id="A0AAC9GID9"/>
<evidence type="ECO:0000313" key="4">
    <source>
        <dbReference type="Proteomes" id="UP000199307"/>
    </source>
</evidence>
<dbReference type="EMBL" id="FMVC01000006">
    <property type="protein sequence ID" value="SCY83477.1"/>
    <property type="molecule type" value="Genomic_DNA"/>
</dbReference>
<name>A0AAC9GID9_9FLAO</name>
<dbReference type="Proteomes" id="UP000093276">
    <property type="component" value="Chromosome"/>
</dbReference>
<gene>
    <name evidence="1" type="ORF">BB050_02077</name>
    <name evidence="2" type="ORF">SAMN02927916_3533</name>
</gene>
<keyword evidence="4" id="KW-1185">Reference proteome</keyword>
<accession>A0AAC9GID9</accession>
<dbReference type="EMBL" id="CP016907">
    <property type="protein sequence ID" value="AOC95193.1"/>
    <property type="molecule type" value="Genomic_DNA"/>
</dbReference>
<organism evidence="1 3">
    <name type="scientific">Flavobacterium anhuiense</name>
    <dbReference type="NCBI Taxonomy" id="459526"/>
    <lineage>
        <taxon>Bacteria</taxon>
        <taxon>Pseudomonadati</taxon>
        <taxon>Bacteroidota</taxon>
        <taxon>Flavobacteriia</taxon>
        <taxon>Flavobacteriales</taxon>
        <taxon>Flavobacteriaceae</taxon>
        <taxon>Flavobacterium</taxon>
    </lineage>
</organism>
<reference evidence="1 3" key="1">
    <citation type="submission" date="2016-08" db="EMBL/GenBank/DDBJ databases">
        <title>Complete genome sequence of Flavobacterium johnsoniae strain GSE09, a volatile-producing biocontrol agent isolated from cucumber (Cucumis sativus).</title>
        <authorList>
            <person name="Jeong J.-J."/>
            <person name="Oh J.Y."/>
            <person name="Jim Y.J."/>
            <person name="Sang M.K."/>
            <person name="Kim K.D."/>
        </authorList>
    </citation>
    <scope>NUCLEOTIDE SEQUENCE [LARGE SCALE GENOMIC DNA]</scope>
    <source>
        <strain evidence="1 3">GSE09</strain>
    </source>
</reference>